<dbReference type="GO" id="GO:0003924">
    <property type="term" value="F:GTPase activity"/>
    <property type="evidence" value="ECO:0007669"/>
    <property type="project" value="InterPro"/>
</dbReference>
<comment type="caution">
    <text evidence="3">The sequence shown here is derived from an EMBL/GenBank/DDBJ whole genome shotgun (WGS) entry which is preliminary data.</text>
</comment>
<evidence type="ECO:0000256" key="2">
    <source>
        <dbReference type="ARBA" id="ARBA00023134"/>
    </source>
</evidence>
<dbReference type="Gene3D" id="3.40.50.300">
    <property type="entry name" value="P-loop containing nucleotide triphosphate hydrolases"/>
    <property type="match status" value="1"/>
</dbReference>
<dbReference type="InterPro" id="IPR027417">
    <property type="entry name" value="P-loop_NTPase"/>
</dbReference>
<keyword evidence="4" id="KW-1185">Reference proteome</keyword>
<dbReference type="GO" id="GO:0005525">
    <property type="term" value="F:GTP binding"/>
    <property type="evidence" value="ECO:0007669"/>
    <property type="project" value="UniProtKB-KW"/>
</dbReference>
<dbReference type="AlphaFoldDB" id="A0A1J4MPA0"/>
<evidence type="ECO:0000313" key="4">
    <source>
        <dbReference type="Proteomes" id="UP000186176"/>
    </source>
</evidence>
<name>A0A1J4MPA0_9CRYT</name>
<protein>
    <recommendedName>
        <fullName evidence="5">Signal recognition particle receptor subunit beta</fullName>
    </recommendedName>
</protein>
<dbReference type="SUPFAM" id="SSF52540">
    <property type="entry name" value="P-loop containing nucleoside triphosphate hydrolases"/>
    <property type="match status" value="1"/>
</dbReference>
<dbReference type="RefSeq" id="XP_028875847.1">
    <property type="nucleotide sequence ID" value="XM_029017268.1"/>
</dbReference>
<organism evidence="3 4">
    <name type="scientific">Cryptosporidium ubiquitum</name>
    <dbReference type="NCBI Taxonomy" id="857276"/>
    <lineage>
        <taxon>Eukaryota</taxon>
        <taxon>Sar</taxon>
        <taxon>Alveolata</taxon>
        <taxon>Apicomplexa</taxon>
        <taxon>Conoidasida</taxon>
        <taxon>Coccidia</taxon>
        <taxon>Eucoccidiorida</taxon>
        <taxon>Eimeriorina</taxon>
        <taxon>Cryptosporidiidae</taxon>
        <taxon>Cryptosporidium</taxon>
    </lineage>
</organism>
<dbReference type="PANTHER" id="PTHR11711">
    <property type="entry name" value="ADP RIBOSYLATION FACTOR-RELATED"/>
    <property type="match status" value="1"/>
</dbReference>
<sequence length="255" mass="28308">MKSLFSFTLDFFGKCNSRCFNILLAGPASSGKTAFLLRHLKGRYVDPVTTNGIDSAVIKRENCLLNIVDKDVFAQPSRSHNFNSKIKGESEIDKNGCIVNKRGKNVNETQISNLSTINNNNNNNNNNNIDGTLFFIDSSDHGRIPLARRLLSQLIRKASKKSPILIIATKQDIIGALTPGELATRLDIEDMVSMFGDEVCDYGIIGVSSYTGLGCNEALDWISEAIWQHQLFCYCIPFNSFCYSLYNSGILMLNS</sequence>
<evidence type="ECO:0008006" key="5">
    <source>
        <dbReference type="Google" id="ProtNLM"/>
    </source>
</evidence>
<evidence type="ECO:0000313" key="3">
    <source>
        <dbReference type="EMBL" id="OII74701.1"/>
    </source>
</evidence>
<reference evidence="3 4" key="1">
    <citation type="submission" date="2016-10" db="EMBL/GenBank/DDBJ databases">
        <title>Reductive evolution of mitochondrial metabolism and differential evolution of invasion-related proteins in Cryptosporidium.</title>
        <authorList>
            <person name="Liu S."/>
            <person name="Roellig D.M."/>
            <person name="Guo Y."/>
            <person name="Li N."/>
            <person name="Frace M.A."/>
            <person name="Tang K."/>
            <person name="Zhang L."/>
            <person name="Feng Y."/>
            <person name="Xiao L."/>
        </authorList>
    </citation>
    <scope>NUCLEOTIDE SEQUENCE [LARGE SCALE GENOMIC DNA]</scope>
    <source>
        <strain evidence="3">39726</strain>
    </source>
</reference>
<dbReference type="InterPro" id="IPR006689">
    <property type="entry name" value="Small_GTPase_ARF/SAR"/>
</dbReference>
<gene>
    <name evidence="3" type="ORF">cubi_00254</name>
</gene>
<dbReference type="GeneID" id="39977047"/>
<keyword evidence="1" id="KW-0547">Nucleotide-binding</keyword>
<proteinExistence type="predicted"/>
<accession>A0A1J4MPA0</accession>
<dbReference type="Pfam" id="PF00025">
    <property type="entry name" value="Arf"/>
    <property type="match status" value="1"/>
</dbReference>
<keyword evidence="2" id="KW-0342">GTP-binding</keyword>
<dbReference type="Proteomes" id="UP000186176">
    <property type="component" value="Unassembled WGS sequence"/>
</dbReference>
<dbReference type="OrthoDB" id="25466at2759"/>
<dbReference type="VEuPathDB" id="CryptoDB:cubi_00254"/>
<dbReference type="InterPro" id="IPR024156">
    <property type="entry name" value="Small_GTPase_ARF"/>
</dbReference>
<evidence type="ECO:0000256" key="1">
    <source>
        <dbReference type="ARBA" id="ARBA00022741"/>
    </source>
</evidence>
<dbReference type="EMBL" id="LRBP01000009">
    <property type="protein sequence ID" value="OII74701.1"/>
    <property type="molecule type" value="Genomic_DNA"/>
</dbReference>